<dbReference type="Proteomes" id="UP001358586">
    <property type="component" value="Chromosome 6"/>
</dbReference>
<evidence type="ECO:0000256" key="1">
    <source>
        <dbReference type="SAM" id="Coils"/>
    </source>
</evidence>
<organism evidence="2 3">
    <name type="scientific">Gossypium arboreum</name>
    <name type="common">Tree cotton</name>
    <name type="synonym">Gossypium nanking</name>
    <dbReference type="NCBI Taxonomy" id="29729"/>
    <lineage>
        <taxon>Eukaryota</taxon>
        <taxon>Viridiplantae</taxon>
        <taxon>Streptophyta</taxon>
        <taxon>Embryophyta</taxon>
        <taxon>Tracheophyta</taxon>
        <taxon>Spermatophyta</taxon>
        <taxon>Magnoliopsida</taxon>
        <taxon>eudicotyledons</taxon>
        <taxon>Gunneridae</taxon>
        <taxon>Pentapetalae</taxon>
        <taxon>rosids</taxon>
        <taxon>malvids</taxon>
        <taxon>Malvales</taxon>
        <taxon>Malvaceae</taxon>
        <taxon>Malvoideae</taxon>
        <taxon>Gossypium</taxon>
    </lineage>
</organism>
<keyword evidence="1" id="KW-0175">Coiled coil</keyword>
<comment type="caution">
    <text evidence="2">The sequence shown here is derived from an EMBL/GenBank/DDBJ whole genome shotgun (WGS) entry which is preliminary data.</text>
</comment>
<evidence type="ECO:0000313" key="3">
    <source>
        <dbReference type="Proteomes" id="UP001358586"/>
    </source>
</evidence>
<name>A0ABR0PQ74_GOSAR</name>
<evidence type="ECO:0000313" key="2">
    <source>
        <dbReference type="EMBL" id="KAK5826401.1"/>
    </source>
</evidence>
<reference evidence="2 3" key="1">
    <citation type="submission" date="2023-03" db="EMBL/GenBank/DDBJ databases">
        <title>WGS of Gossypium arboreum.</title>
        <authorList>
            <person name="Yu D."/>
        </authorList>
    </citation>
    <scope>NUCLEOTIDE SEQUENCE [LARGE SCALE GENOMIC DNA]</scope>
    <source>
        <tissue evidence="2">Leaf</tissue>
    </source>
</reference>
<gene>
    <name evidence="2" type="ORF">PVK06_021320</name>
</gene>
<protein>
    <submittedName>
        <fullName evidence="2">Uncharacterized protein</fullName>
    </submittedName>
</protein>
<accession>A0ABR0PQ74</accession>
<sequence>MAVPLEPLLVMAPPGGPLKFNTPSGETGTLFPWCEQLNVNKFPFSPDEVMKQWNNILSEETKGLFCPVEENRRLLEENRRLEERLTIAKKHVEKLHGEIIGERVDKIVLEASLKKMDEEHKEEFLAKWKSSTSFYLSKDPAKTNFAPEHPIDTSIAHVDEVQGSGYEGHGEVENEVWPIVSLFEYFLYEEPATQVVTTNSFINLLHHILSF</sequence>
<dbReference type="EMBL" id="JARKNE010000006">
    <property type="protein sequence ID" value="KAK5826401.1"/>
    <property type="molecule type" value="Genomic_DNA"/>
</dbReference>
<proteinExistence type="predicted"/>
<keyword evidence="3" id="KW-1185">Reference proteome</keyword>
<feature type="coiled-coil region" evidence="1">
    <location>
        <begin position="71"/>
        <end position="98"/>
    </location>
</feature>